<dbReference type="Proteomes" id="UP000050867">
    <property type="component" value="Unassembled WGS sequence"/>
</dbReference>
<proteinExistence type="predicted"/>
<dbReference type="EMBL" id="LLZU01000024">
    <property type="protein sequence ID" value="KRV48428.1"/>
    <property type="molecule type" value="Genomic_DNA"/>
</dbReference>
<protein>
    <submittedName>
        <fullName evidence="4">Flagellar motor protein MotB</fullName>
    </submittedName>
</protein>
<dbReference type="InterPro" id="IPR000253">
    <property type="entry name" value="FHA_dom"/>
</dbReference>
<dbReference type="InterPro" id="IPR008984">
    <property type="entry name" value="SMAD_FHA_dom_sf"/>
</dbReference>
<dbReference type="AlphaFoldDB" id="A0A0T6LRL1"/>
<evidence type="ECO:0000256" key="1">
    <source>
        <dbReference type="ARBA" id="ARBA00022553"/>
    </source>
</evidence>
<feature type="domain" description="FHA" evidence="3">
    <location>
        <begin position="38"/>
        <end position="80"/>
    </location>
</feature>
<dbReference type="SUPFAM" id="SSF49879">
    <property type="entry name" value="SMAD/FHA domain"/>
    <property type="match status" value="1"/>
</dbReference>
<keyword evidence="4" id="KW-0966">Cell projection</keyword>
<evidence type="ECO:0000313" key="4">
    <source>
        <dbReference type="EMBL" id="KRV48428.1"/>
    </source>
</evidence>
<dbReference type="PROSITE" id="PS50006">
    <property type="entry name" value="FHA_DOMAIN"/>
    <property type="match status" value="1"/>
</dbReference>
<accession>A0A0T6LRL1</accession>
<sequence length="258" mass="29272">MNGHDSLARGVTPSPPGTLHMRSVSGGLRVAPRPGMTICFGRQRPAVDLCVGEDDQWVSRRHGELTYRQHHWWLRNTGQQLIRLPKGHLMHLSTEPVPLCPGYTPLFVRGSARREHLVELYVVDHDEARSGPRHSAETVPPKRWQLDDDERLVLVVLGQQYLLFQEDPRPLAYRQAVEQLRCLRGDEHWTQSKVAHRVEAVRRRLSRSGDFPYEVMRDTEAGGPCDSNLMHNLFRGLVESTTLVPPDLGLVDEDPAAP</sequence>
<dbReference type="Gene3D" id="2.60.200.20">
    <property type="match status" value="1"/>
</dbReference>
<feature type="region of interest" description="Disordered" evidence="2">
    <location>
        <begin position="1"/>
        <end position="25"/>
    </location>
</feature>
<dbReference type="STRING" id="76728.AQ490_04010"/>
<evidence type="ECO:0000256" key="2">
    <source>
        <dbReference type="SAM" id="MobiDB-lite"/>
    </source>
</evidence>
<keyword evidence="1" id="KW-0597">Phosphoprotein</keyword>
<evidence type="ECO:0000313" key="5">
    <source>
        <dbReference type="Proteomes" id="UP000050867"/>
    </source>
</evidence>
<dbReference type="RefSeq" id="WP_018386297.1">
    <property type="nucleotide sequence ID" value="NZ_LLZU01000024.1"/>
</dbReference>
<dbReference type="OrthoDB" id="4213445at2"/>
<gene>
    <name evidence="4" type="ORF">AQ490_04010</name>
</gene>
<dbReference type="eggNOG" id="COG1716">
    <property type="taxonomic scope" value="Bacteria"/>
</dbReference>
<reference evidence="4 5" key="1">
    <citation type="submission" date="2015-10" db="EMBL/GenBank/DDBJ databases">
        <title>Draft genome sequence of pyrrolomycin-producing Streptomyces vitaminophilus.</title>
        <authorList>
            <person name="Graham D.E."/>
            <person name="Mahan K.M."/>
            <person name="Klingeman D.M."/>
            <person name="Hettich R.L."/>
            <person name="Parry R.J."/>
        </authorList>
    </citation>
    <scope>NUCLEOTIDE SEQUENCE [LARGE SCALE GENOMIC DNA]</scope>
    <source>
        <strain evidence="4 5">ATCC 31673</strain>
    </source>
</reference>
<evidence type="ECO:0000259" key="3">
    <source>
        <dbReference type="PROSITE" id="PS50006"/>
    </source>
</evidence>
<keyword evidence="4" id="KW-0969">Cilium</keyword>
<keyword evidence="4" id="KW-0282">Flagellum</keyword>
<organism evidence="4 5">
    <name type="scientific">Wenjunlia vitaminophila</name>
    <name type="common">Streptomyces vitaminophilus</name>
    <dbReference type="NCBI Taxonomy" id="76728"/>
    <lineage>
        <taxon>Bacteria</taxon>
        <taxon>Bacillati</taxon>
        <taxon>Actinomycetota</taxon>
        <taxon>Actinomycetes</taxon>
        <taxon>Kitasatosporales</taxon>
        <taxon>Streptomycetaceae</taxon>
        <taxon>Wenjunlia</taxon>
    </lineage>
</organism>
<keyword evidence="5" id="KW-1185">Reference proteome</keyword>
<comment type="caution">
    <text evidence="4">The sequence shown here is derived from an EMBL/GenBank/DDBJ whole genome shotgun (WGS) entry which is preliminary data.</text>
</comment>
<name>A0A0T6LRL1_WENVI</name>